<geneLocation type="plasmid" evidence="4 5">
    <name>P1</name>
</geneLocation>
<keyword evidence="2 3" id="KW-0479">Metal-binding</keyword>
<dbReference type="RefSeq" id="WP_014695676.1">
    <property type="nucleotide sequence ID" value="NC_017805.1"/>
</dbReference>
<comment type="similarity">
    <text evidence="1">Belongs to the DinB family.</text>
</comment>
<dbReference type="KEGG" id="dgo:DGo_PA0272"/>
<accession>H8H0A6</accession>
<dbReference type="SUPFAM" id="SSF109854">
    <property type="entry name" value="DinB/YfiT-like putative metalloenzymes"/>
    <property type="match status" value="1"/>
</dbReference>
<dbReference type="PANTHER" id="PTHR37302">
    <property type="entry name" value="SLR1116 PROTEIN"/>
    <property type="match status" value="1"/>
</dbReference>
<organism evidence="4 5">
    <name type="scientific">Deinococcus gobiensis (strain DSM 21396 / JCM 16679 / CGMCC 1.7299 / I-0)</name>
    <dbReference type="NCBI Taxonomy" id="745776"/>
    <lineage>
        <taxon>Bacteria</taxon>
        <taxon>Thermotogati</taxon>
        <taxon>Deinococcota</taxon>
        <taxon>Deinococci</taxon>
        <taxon>Deinococcales</taxon>
        <taxon>Deinococcaceae</taxon>
        <taxon>Deinococcus</taxon>
    </lineage>
</organism>
<protein>
    <recommendedName>
        <fullName evidence="6">DinB family protein</fullName>
    </recommendedName>
</protein>
<dbReference type="GO" id="GO:0046872">
    <property type="term" value="F:metal ion binding"/>
    <property type="evidence" value="ECO:0007669"/>
    <property type="project" value="UniProtKB-KW"/>
</dbReference>
<evidence type="ECO:0000313" key="4">
    <source>
        <dbReference type="EMBL" id="AFD27158.1"/>
    </source>
</evidence>
<evidence type="ECO:0000313" key="5">
    <source>
        <dbReference type="Proteomes" id="UP000007575"/>
    </source>
</evidence>
<dbReference type="Pfam" id="PF05163">
    <property type="entry name" value="DinB"/>
    <property type="match status" value="1"/>
</dbReference>
<gene>
    <name evidence="4" type="ordered locus">DGo_PA0272</name>
</gene>
<keyword evidence="5" id="KW-1185">Reference proteome</keyword>
<dbReference type="InterPro" id="IPR007837">
    <property type="entry name" value="DinB"/>
</dbReference>
<dbReference type="AlphaFoldDB" id="H8H0A6"/>
<dbReference type="PATRIC" id="fig|745776.4.peg.3305"/>
<dbReference type="PANTHER" id="PTHR37302:SF1">
    <property type="entry name" value="PROTEIN DINB"/>
    <property type="match status" value="1"/>
</dbReference>
<keyword evidence="4" id="KW-0614">Plasmid</keyword>
<feature type="binding site" evidence="3">
    <location>
        <position position="140"/>
    </location>
    <ligand>
        <name>a divalent metal cation</name>
        <dbReference type="ChEBI" id="CHEBI:60240"/>
    </ligand>
</feature>
<feature type="binding site" evidence="3">
    <location>
        <position position="144"/>
    </location>
    <ligand>
        <name>a divalent metal cation</name>
        <dbReference type="ChEBI" id="CHEBI:60240"/>
    </ligand>
</feature>
<sequence>MTLPTPNVPDLLLDTLRRNGRVNDTLLAAVRPEEYALRDGEGGWTVARHLSHLAAFRAGWLLEISPEHAAGLMAPFGGANPWAWESRDPAVLGTVFREGDAAALRAVQAALETGRSFPDPYGEGTYQSHPAHFLQHIVVHDSHHRGQVLSLLRRGGRTPQEMDALDEHWAIWRA</sequence>
<feature type="binding site" evidence="3">
    <location>
        <position position="52"/>
    </location>
    <ligand>
        <name>a divalent metal cation</name>
        <dbReference type="ChEBI" id="CHEBI:60240"/>
    </ligand>
</feature>
<dbReference type="Gene3D" id="1.20.120.450">
    <property type="entry name" value="dinb family like domain"/>
    <property type="match status" value="1"/>
</dbReference>
<evidence type="ECO:0000256" key="3">
    <source>
        <dbReference type="PIRSR" id="PIRSR607837-1"/>
    </source>
</evidence>
<dbReference type="Proteomes" id="UP000007575">
    <property type="component" value="Plasmid P1"/>
</dbReference>
<evidence type="ECO:0000256" key="1">
    <source>
        <dbReference type="ARBA" id="ARBA00008635"/>
    </source>
</evidence>
<proteinExistence type="inferred from homology"/>
<evidence type="ECO:0000256" key="2">
    <source>
        <dbReference type="ARBA" id="ARBA00022723"/>
    </source>
</evidence>
<dbReference type="InterPro" id="IPR034660">
    <property type="entry name" value="DinB/YfiT-like"/>
</dbReference>
<evidence type="ECO:0008006" key="6">
    <source>
        <dbReference type="Google" id="ProtNLM"/>
    </source>
</evidence>
<dbReference type="OrthoDB" id="65395at2"/>
<dbReference type="EMBL" id="CP002192">
    <property type="protein sequence ID" value="AFD27158.1"/>
    <property type="molecule type" value="Genomic_DNA"/>
</dbReference>
<dbReference type="HOGENOM" id="CLU_1640979_0_0_0"/>
<name>H8H0A6_DEIGI</name>
<reference evidence="4 5" key="1">
    <citation type="journal article" date="2012" name="PLoS ONE">
        <title>Genome sequence and transcriptome analysis of the radioresistant bacterium Deinococcus gobiensis: insights into the extreme environmental adaptations.</title>
        <authorList>
            <person name="Yuan M."/>
            <person name="Chen M."/>
            <person name="Zhang W."/>
            <person name="Lu W."/>
            <person name="Wang J."/>
            <person name="Yang M."/>
            <person name="Zhao P."/>
            <person name="Tang R."/>
            <person name="Li X."/>
            <person name="Hao Y."/>
            <person name="Zhou Z."/>
            <person name="Zhan Y."/>
            <person name="Yu H."/>
            <person name="Teng C."/>
            <person name="Yan Y."/>
            <person name="Ping S."/>
            <person name="Wang Y."/>
            <person name="Lin M."/>
        </authorList>
    </citation>
    <scope>NUCLEOTIDE SEQUENCE [LARGE SCALE GENOMIC DNA]</scope>
    <source>
        <strain evidence="5">DSM 21396 / JCM 16679 / CGMCC 1.7299 / I-0</strain>
        <plasmid evidence="4">P1</plasmid>
    </source>
</reference>